<dbReference type="Pfam" id="PF01850">
    <property type="entry name" value="PIN"/>
    <property type="match status" value="1"/>
</dbReference>
<sequence length="172" mass="20277">MNKKICCILDTCVLSFLIEDFNKIGVEEKERFNIFESIKNEINDFVVSSIAIHELTLGLQENNDIEDNYLKIIINYLKFFFNDKLKIEPLNIISANEYRKIYINNKIEPKNKYKHKIDALIVAQASHYASMLHGRYSDFWLITEDAKMREYKANDIKIYSLKETKKNLGLLI</sequence>
<dbReference type="Gene3D" id="3.40.50.1010">
    <property type="entry name" value="5'-nuclease"/>
    <property type="match status" value="1"/>
</dbReference>
<dbReference type="AlphaFoldDB" id="A0A5C8ENY4"/>
<evidence type="ECO:0000313" key="3">
    <source>
        <dbReference type="Proteomes" id="UP000325002"/>
    </source>
</evidence>
<dbReference type="InterPro" id="IPR029060">
    <property type="entry name" value="PIN-like_dom_sf"/>
</dbReference>
<protein>
    <submittedName>
        <fullName evidence="2">PIN domain-containing protein</fullName>
    </submittedName>
</protein>
<dbReference type="InterPro" id="IPR002716">
    <property type="entry name" value="PIN_dom"/>
</dbReference>
<proteinExistence type="predicted"/>
<dbReference type="SUPFAM" id="SSF88723">
    <property type="entry name" value="PIN domain-like"/>
    <property type="match status" value="1"/>
</dbReference>
<dbReference type="EMBL" id="SAYD01000015">
    <property type="protein sequence ID" value="TXJ39749.1"/>
    <property type="molecule type" value="Genomic_DNA"/>
</dbReference>
<evidence type="ECO:0000259" key="1">
    <source>
        <dbReference type="Pfam" id="PF01850"/>
    </source>
</evidence>
<gene>
    <name evidence="2" type="ORF">EPJ81_03800</name>
</gene>
<evidence type="ECO:0000313" key="2">
    <source>
        <dbReference type="EMBL" id="TXJ39749.1"/>
    </source>
</evidence>
<dbReference type="RefSeq" id="WP_147778231.1">
    <property type="nucleotide sequence ID" value="NZ_SAYD01000015.1"/>
</dbReference>
<accession>A0A5C8ENY4</accession>
<name>A0A5C8ENY4_9SPIR</name>
<dbReference type="Proteomes" id="UP000325002">
    <property type="component" value="Unassembled WGS sequence"/>
</dbReference>
<reference evidence="2 3" key="1">
    <citation type="journal article" date="1992" name="Lakartidningen">
        <title>[Penicillin V and not amoxicillin is the first choice preparation in acute otitis].</title>
        <authorList>
            <person name="Kamme C."/>
            <person name="Lundgren K."/>
            <person name="Prellner K."/>
        </authorList>
    </citation>
    <scope>NUCLEOTIDE SEQUENCE [LARGE SCALE GENOMIC DNA]</scope>
    <source>
        <strain evidence="2 3">PC3997IV</strain>
    </source>
</reference>
<comment type="caution">
    <text evidence="2">The sequence shown here is derived from an EMBL/GenBank/DDBJ whole genome shotgun (WGS) entry which is preliminary data.</text>
</comment>
<organism evidence="2 3">
    <name type="scientific">Brachyspira aalborgi</name>
    <dbReference type="NCBI Taxonomy" id="29522"/>
    <lineage>
        <taxon>Bacteria</taxon>
        <taxon>Pseudomonadati</taxon>
        <taxon>Spirochaetota</taxon>
        <taxon>Spirochaetia</taxon>
        <taxon>Brachyspirales</taxon>
        <taxon>Brachyspiraceae</taxon>
        <taxon>Brachyspira</taxon>
    </lineage>
</organism>
<feature type="domain" description="PIN" evidence="1">
    <location>
        <begin position="8"/>
        <end position="152"/>
    </location>
</feature>